<keyword evidence="2" id="KW-1185">Reference proteome</keyword>
<organism evidence="1 2">
    <name type="scientific">Micromonospora musae</name>
    <dbReference type="NCBI Taxonomy" id="1894970"/>
    <lineage>
        <taxon>Bacteria</taxon>
        <taxon>Bacillati</taxon>
        <taxon>Actinomycetota</taxon>
        <taxon>Actinomycetes</taxon>
        <taxon>Micromonosporales</taxon>
        <taxon>Micromonosporaceae</taxon>
        <taxon>Micromonospora</taxon>
    </lineage>
</organism>
<evidence type="ECO:0000313" key="2">
    <source>
        <dbReference type="Proteomes" id="UP000271548"/>
    </source>
</evidence>
<name>A0ABX9RN11_9ACTN</name>
<dbReference type="EMBL" id="RAZS01000001">
    <property type="protein sequence ID" value="RKN24329.1"/>
    <property type="molecule type" value="Genomic_DNA"/>
</dbReference>
<protein>
    <recommendedName>
        <fullName evidence="3">SPOR domain-containing protein</fullName>
    </recommendedName>
</protein>
<evidence type="ECO:0000313" key="1">
    <source>
        <dbReference type="EMBL" id="RKN24329.1"/>
    </source>
</evidence>
<gene>
    <name evidence="1" type="ORF">D7147_04170</name>
</gene>
<reference evidence="1 2" key="1">
    <citation type="submission" date="2018-09" db="EMBL/GenBank/DDBJ databases">
        <title>Micromonospora sp. nov. MS1-9, isolated from a root of Musa sp.</title>
        <authorList>
            <person name="Kuncharoen N."/>
            <person name="Kudo T."/>
            <person name="Ohkuma M."/>
            <person name="Yuki M."/>
            <person name="Tanasupawat S."/>
        </authorList>
    </citation>
    <scope>NUCLEOTIDE SEQUENCE [LARGE SCALE GENOMIC DNA]</scope>
    <source>
        <strain evidence="1 2">NGC1-4</strain>
    </source>
</reference>
<accession>A0ABX9RN11</accession>
<comment type="caution">
    <text evidence="1">The sequence shown here is derived from an EMBL/GenBank/DDBJ whole genome shotgun (WGS) entry which is preliminary data.</text>
</comment>
<evidence type="ECO:0008006" key="3">
    <source>
        <dbReference type="Google" id="ProtNLM"/>
    </source>
</evidence>
<dbReference type="Proteomes" id="UP000271548">
    <property type="component" value="Unassembled WGS sequence"/>
</dbReference>
<proteinExistence type="predicted"/>
<sequence>MWLARETRWHVVARAGDSETGKILRWEFDTEDDARRMVQRLMRADSGPWREMNGGAVTQPPG</sequence>